<name>A0A1I9YKN0_9BURK</name>
<dbReference type="InterPro" id="IPR036388">
    <property type="entry name" value="WH-like_DNA-bd_sf"/>
</dbReference>
<keyword evidence="2" id="KW-1185">Reference proteome</keyword>
<dbReference type="Gene3D" id="1.10.10.10">
    <property type="entry name" value="Winged helix-like DNA-binding domain superfamily/Winged helix DNA-binding domain"/>
    <property type="match status" value="1"/>
</dbReference>
<reference evidence="1" key="2">
    <citation type="submission" date="2021-06" db="EMBL/GenBank/DDBJ databases">
        <authorList>
            <person name="Rogers T.H."/>
            <person name="Ramsay J.P."/>
            <person name="Wang P."/>
            <person name="Terpolilli J."/>
        </authorList>
    </citation>
    <scope>NUCLEOTIDE SEQUENCE</scope>
    <source>
        <strain evidence="1">WSM5005</strain>
    </source>
</reference>
<evidence type="ECO:0000313" key="1">
    <source>
        <dbReference type="EMBL" id="APA86863.1"/>
    </source>
</evidence>
<dbReference type="OrthoDB" id="8777588at2"/>
<dbReference type="Proteomes" id="UP000179860">
    <property type="component" value="Chromosome 1"/>
</dbReference>
<dbReference type="RefSeq" id="WP_027198156.1">
    <property type="nucleotide sequence ID" value="NZ_CP017561.2"/>
</dbReference>
<gene>
    <name evidence="1" type="ORF">BJG93_02710</name>
</gene>
<dbReference type="EMBL" id="CP017561">
    <property type="protein sequence ID" value="APA86863.1"/>
    <property type="molecule type" value="Genomic_DNA"/>
</dbReference>
<dbReference type="KEGG" id="pspw:BJG93_02710"/>
<reference evidence="1" key="1">
    <citation type="submission" date="2016-09" db="EMBL/GenBank/DDBJ databases">
        <title>The Complete Genome of Burkholderia sprentiae wsm5005.</title>
        <authorList>
            <person name="De Meyer S."/>
            <person name="Wang P."/>
            <person name="Terpolilli J."/>
        </authorList>
    </citation>
    <scope>NUCLEOTIDE SEQUENCE [LARGE SCALE GENOMIC DNA]</scope>
    <source>
        <strain evidence="1">WSM5005</strain>
    </source>
</reference>
<evidence type="ECO:0000313" key="2">
    <source>
        <dbReference type="Proteomes" id="UP000179860"/>
    </source>
</evidence>
<organism evidence="1 2">
    <name type="scientific">Paraburkholderia sprentiae WSM5005</name>
    <dbReference type="NCBI Taxonomy" id="754502"/>
    <lineage>
        <taxon>Bacteria</taxon>
        <taxon>Pseudomonadati</taxon>
        <taxon>Pseudomonadota</taxon>
        <taxon>Betaproteobacteria</taxon>
        <taxon>Burkholderiales</taxon>
        <taxon>Burkholderiaceae</taxon>
        <taxon>Paraburkholderia</taxon>
    </lineage>
</organism>
<proteinExistence type="predicted"/>
<accession>A0A1I9YKN0</accession>
<dbReference type="AlphaFoldDB" id="A0A1I9YKN0"/>
<sequence length="97" mass="10278">MNDDDIDPQLAAILAQLWRAHRETPRRSWSLAKLSKQAGVPMSSLRRQLTALADGGLVDTMFHDDGTGAASLSEIGAQLCAELFGTQQGGEPSAAAD</sequence>
<dbReference type="SUPFAM" id="SSF46785">
    <property type="entry name" value="Winged helix' DNA-binding domain"/>
    <property type="match status" value="1"/>
</dbReference>
<protein>
    <submittedName>
        <fullName evidence="1">Helix-turn-helix domain-containing protein</fullName>
    </submittedName>
</protein>
<dbReference type="InterPro" id="IPR036390">
    <property type="entry name" value="WH_DNA-bd_sf"/>
</dbReference>
<dbReference type="STRING" id="754502.BJG93_02710"/>